<proteinExistence type="predicted"/>
<protein>
    <submittedName>
        <fullName evidence="2">Uncharacterized protein</fullName>
    </submittedName>
</protein>
<evidence type="ECO:0000313" key="2">
    <source>
        <dbReference type="EMBL" id="KAK8105174.1"/>
    </source>
</evidence>
<evidence type="ECO:0000256" key="1">
    <source>
        <dbReference type="SAM" id="MobiDB-lite"/>
    </source>
</evidence>
<dbReference type="EMBL" id="JAQQWP010000008">
    <property type="protein sequence ID" value="KAK8105174.1"/>
    <property type="molecule type" value="Genomic_DNA"/>
</dbReference>
<sequence length="99" mass="10603">MSSQTPTQQKKHQAQCYAATVASQDQTLAHVGSWTHVPAGSPPANGPATAAATTNQPSQAQQHSTSTAQAGAQSYQMSRWLQEGGRDDPWTPWGWNMPK</sequence>
<dbReference type="Proteomes" id="UP001392437">
    <property type="component" value="Unassembled WGS sequence"/>
</dbReference>
<name>A0AAW0QI61_9PEZI</name>
<comment type="caution">
    <text evidence="2">The sequence shown here is derived from an EMBL/GenBank/DDBJ whole genome shotgun (WGS) entry which is preliminary data.</text>
</comment>
<keyword evidence="3" id="KW-1185">Reference proteome</keyword>
<organism evidence="2 3">
    <name type="scientific">Apiospora kogelbergensis</name>
    <dbReference type="NCBI Taxonomy" id="1337665"/>
    <lineage>
        <taxon>Eukaryota</taxon>
        <taxon>Fungi</taxon>
        <taxon>Dikarya</taxon>
        <taxon>Ascomycota</taxon>
        <taxon>Pezizomycotina</taxon>
        <taxon>Sordariomycetes</taxon>
        <taxon>Xylariomycetidae</taxon>
        <taxon>Amphisphaeriales</taxon>
        <taxon>Apiosporaceae</taxon>
        <taxon>Apiospora</taxon>
    </lineage>
</organism>
<dbReference type="AlphaFoldDB" id="A0AAW0QI61"/>
<evidence type="ECO:0000313" key="3">
    <source>
        <dbReference type="Proteomes" id="UP001392437"/>
    </source>
</evidence>
<accession>A0AAW0QI61</accession>
<reference evidence="2 3" key="1">
    <citation type="submission" date="2023-01" db="EMBL/GenBank/DDBJ databases">
        <title>Analysis of 21 Apiospora genomes using comparative genomics revels a genus with tremendous synthesis potential of carbohydrate active enzymes and secondary metabolites.</title>
        <authorList>
            <person name="Sorensen T."/>
        </authorList>
    </citation>
    <scope>NUCLEOTIDE SEQUENCE [LARGE SCALE GENOMIC DNA]</scope>
    <source>
        <strain evidence="2 3">CBS 117206</strain>
    </source>
</reference>
<gene>
    <name evidence="2" type="ORF">PG999_008533</name>
</gene>
<feature type="compositionally biased region" description="Low complexity" evidence="1">
    <location>
        <begin position="46"/>
        <end position="76"/>
    </location>
</feature>
<feature type="region of interest" description="Disordered" evidence="1">
    <location>
        <begin position="32"/>
        <end position="99"/>
    </location>
</feature>